<evidence type="ECO:0000313" key="1">
    <source>
        <dbReference type="EMBL" id="KAH7953804.1"/>
    </source>
</evidence>
<dbReference type="EMBL" id="CM023473">
    <property type="protein sequence ID" value="KAH7953804.1"/>
    <property type="molecule type" value="Genomic_DNA"/>
</dbReference>
<reference evidence="1" key="1">
    <citation type="submission" date="2020-05" db="EMBL/GenBank/DDBJ databases">
        <title>Large-scale comparative analyses of tick genomes elucidate their genetic diversity and vector capacities.</title>
        <authorList>
            <person name="Jia N."/>
            <person name="Wang J."/>
            <person name="Shi W."/>
            <person name="Du L."/>
            <person name="Sun Y."/>
            <person name="Zhan W."/>
            <person name="Jiang J."/>
            <person name="Wang Q."/>
            <person name="Zhang B."/>
            <person name="Ji P."/>
            <person name="Sakyi L.B."/>
            <person name="Cui X."/>
            <person name="Yuan T."/>
            <person name="Jiang B."/>
            <person name="Yang W."/>
            <person name="Lam T.T.-Y."/>
            <person name="Chang Q."/>
            <person name="Ding S."/>
            <person name="Wang X."/>
            <person name="Zhu J."/>
            <person name="Ruan X."/>
            <person name="Zhao L."/>
            <person name="Wei J."/>
            <person name="Que T."/>
            <person name="Du C."/>
            <person name="Cheng J."/>
            <person name="Dai P."/>
            <person name="Han X."/>
            <person name="Huang E."/>
            <person name="Gao Y."/>
            <person name="Liu J."/>
            <person name="Shao H."/>
            <person name="Ye R."/>
            <person name="Li L."/>
            <person name="Wei W."/>
            <person name="Wang X."/>
            <person name="Wang C."/>
            <person name="Yang T."/>
            <person name="Huo Q."/>
            <person name="Li W."/>
            <person name="Guo W."/>
            <person name="Chen H."/>
            <person name="Zhou L."/>
            <person name="Ni X."/>
            <person name="Tian J."/>
            <person name="Zhou Y."/>
            <person name="Sheng Y."/>
            <person name="Liu T."/>
            <person name="Pan Y."/>
            <person name="Xia L."/>
            <person name="Li J."/>
            <person name="Zhao F."/>
            <person name="Cao W."/>
        </authorList>
    </citation>
    <scope>NUCLEOTIDE SEQUENCE</scope>
    <source>
        <strain evidence="1">Dsil-2018</strain>
    </source>
</reference>
<evidence type="ECO:0000313" key="2">
    <source>
        <dbReference type="Proteomes" id="UP000821865"/>
    </source>
</evidence>
<sequence length="487" mass="53405">MSDDTTSANGGGQETQLAESRSTAVVACDRQAPPVLEACKRPSRRSRGSSKARKRRRRAQGARSPSPATDAQRTARKLSPEFGNNSVSDAGGTSIADTSEEATSTSTPAPSTVDNGEAHGASEPTQMAQTRQDGGGSGLNAVRQEDSTDSRRLTSVNGTQPRQPNVTRPFILPERLYETAPWDGWSQPTYDFGPEPRVAATSTLVASGLQSGNDNATDSRRDRRKSFVRFGATTIREITQRTRSALAWNGGQQHMLMALVAVVMLLLSLAVLILIFVRVEEPLVLTRCSSTSCRNAARDLERFVDVGVDPCKDFYGHVCRRWEQDAAAAPKDDANAAVILASNDFLDAHWRFMLARINTSLHESAAETVAHQEEKLFRYIIFPELRMHVIFIIIDCRFCHRFLLSPNISLAAMLESLKVDIPALQVLLRAPDPTSQLRAAITLSLTLGVHVGFSLDIVHSVSHGATQLRVFKARTKKRNTHTLAHYH</sequence>
<accession>A0ACB8CXA6</accession>
<protein>
    <submittedName>
        <fullName evidence="1">Uncharacterized protein</fullName>
    </submittedName>
</protein>
<gene>
    <name evidence="1" type="ORF">HPB49_012558</name>
</gene>
<proteinExistence type="predicted"/>
<organism evidence="1 2">
    <name type="scientific">Dermacentor silvarum</name>
    <name type="common">Tick</name>
    <dbReference type="NCBI Taxonomy" id="543639"/>
    <lineage>
        <taxon>Eukaryota</taxon>
        <taxon>Metazoa</taxon>
        <taxon>Ecdysozoa</taxon>
        <taxon>Arthropoda</taxon>
        <taxon>Chelicerata</taxon>
        <taxon>Arachnida</taxon>
        <taxon>Acari</taxon>
        <taxon>Parasitiformes</taxon>
        <taxon>Ixodida</taxon>
        <taxon>Ixodoidea</taxon>
        <taxon>Ixodidae</taxon>
        <taxon>Rhipicephalinae</taxon>
        <taxon>Dermacentor</taxon>
    </lineage>
</organism>
<comment type="caution">
    <text evidence="1">The sequence shown here is derived from an EMBL/GenBank/DDBJ whole genome shotgun (WGS) entry which is preliminary data.</text>
</comment>
<keyword evidence="2" id="KW-1185">Reference proteome</keyword>
<name>A0ACB8CXA6_DERSI</name>
<dbReference type="Proteomes" id="UP000821865">
    <property type="component" value="Chromosome 4"/>
</dbReference>